<gene>
    <name evidence="6" type="ORF">DXD79_08470</name>
    <name evidence="5" type="ORF">GNE07_06510</name>
</gene>
<dbReference type="PROSITE" id="PS01124">
    <property type="entry name" value="HTH_ARAC_FAMILY_2"/>
    <property type="match status" value="1"/>
</dbReference>
<dbReference type="GO" id="GO:0043565">
    <property type="term" value="F:sequence-specific DNA binding"/>
    <property type="evidence" value="ECO:0007669"/>
    <property type="project" value="InterPro"/>
</dbReference>
<dbReference type="PANTHER" id="PTHR43280">
    <property type="entry name" value="ARAC-FAMILY TRANSCRIPTIONAL REGULATOR"/>
    <property type="match status" value="1"/>
</dbReference>
<dbReference type="EMBL" id="QSON01000003">
    <property type="protein sequence ID" value="RGJ06029.1"/>
    <property type="molecule type" value="Genomic_DNA"/>
</dbReference>
<dbReference type="EMBL" id="WNME01000003">
    <property type="protein sequence ID" value="MUB62712.1"/>
    <property type="molecule type" value="Genomic_DNA"/>
</dbReference>
<sequence length="61" mass="7153">MDKKMSEASYYLSETTLDVKEIAQKLGFSDSHNFMKVYKKETGMTPSEYRNSFPNRLNYDS</sequence>
<reference evidence="5 8" key="2">
    <citation type="submission" date="2019-09" db="EMBL/GenBank/DDBJ databases">
        <title>Draft genome sequencing of Hungatella hathewayi 123Y-2.</title>
        <authorList>
            <person name="Lv Q."/>
            <person name="Li S."/>
        </authorList>
    </citation>
    <scope>NUCLEOTIDE SEQUENCE [LARGE SCALE GENOMIC DNA]</scope>
    <source>
        <strain evidence="5 8">123Y-2</strain>
    </source>
</reference>
<dbReference type="Proteomes" id="UP000263014">
    <property type="component" value="Unassembled WGS sequence"/>
</dbReference>
<protein>
    <submittedName>
        <fullName evidence="6">AraC family transcriptional regulator</fullName>
    </submittedName>
    <submittedName>
        <fullName evidence="5">Helix-turn-helix domain-containing protein</fullName>
    </submittedName>
</protein>
<keyword evidence="1" id="KW-0805">Transcription regulation</keyword>
<evidence type="ECO:0000256" key="2">
    <source>
        <dbReference type="ARBA" id="ARBA00023125"/>
    </source>
</evidence>
<dbReference type="SUPFAM" id="SSF46689">
    <property type="entry name" value="Homeodomain-like"/>
    <property type="match status" value="1"/>
</dbReference>
<evidence type="ECO:0000313" key="5">
    <source>
        <dbReference type="EMBL" id="MUB62712.1"/>
    </source>
</evidence>
<evidence type="ECO:0000256" key="1">
    <source>
        <dbReference type="ARBA" id="ARBA00023015"/>
    </source>
</evidence>
<keyword evidence="3" id="KW-0804">Transcription</keyword>
<evidence type="ECO:0000313" key="7">
    <source>
        <dbReference type="Proteomes" id="UP000263014"/>
    </source>
</evidence>
<dbReference type="PANTHER" id="PTHR43280:SF10">
    <property type="entry name" value="REGULATORY PROTEIN POCR"/>
    <property type="match status" value="1"/>
</dbReference>
<dbReference type="Pfam" id="PF12833">
    <property type="entry name" value="HTH_18"/>
    <property type="match status" value="1"/>
</dbReference>
<evidence type="ECO:0000313" key="8">
    <source>
        <dbReference type="Proteomes" id="UP000434223"/>
    </source>
</evidence>
<dbReference type="SMART" id="SM00342">
    <property type="entry name" value="HTH_ARAC"/>
    <property type="match status" value="1"/>
</dbReference>
<dbReference type="AlphaFoldDB" id="A0A374PA50"/>
<dbReference type="Gene3D" id="1.10.10.60">
    <property type="entry name" value="Homeodomain-like"/>
    <property type="match status" value="1"/>
</dbReference>
<dbReference type="GO" id="GO:0003700">
    <property type="term" value="F:DNA-binding transcription factor activity"/>
    <property type="evidence" value="ECO:0007669"/>
    <property type="project" value="InterPro"/>
</dbReference>
<dbReference type="InterPro" id="IPR009057">
    <property type="entry name" value="Homeodomain-like_sf"/>
</dbReference>
<dbReference type="InterPro" id="IPR018062">
    <property type="entry name" value="HTH_AraC-typ_CS"/>
</dbReference>
<dbReference type="OrthoDB" id="1410840at2"/>
<dbReference type="PRINTS" id="PR00032">
    <property type="entry name" value="HTHARAC"/>
</dbReference>
<dbReference type="Proteomes" id="UP000434223">
    <property type="component" value="Unassembled WGS sequence"/>
</dbReference>
<proteinExistence type="predicted"/>
<feature type="domain" description="HTH araC/xylS-type" evidence="4">
    <location>
        <begin position="1"/>
        <end position="52"/>
    </location>
</feature>
<dbReference type="InterPro" id="IPR020449">
    <property type="entry name" value="Tscrpt_reg_AraC-type_HTH"/>
</dbReference>
<evidence type="ECO:0000259" key="4">
    <source>
        <dbReference type="PROSITE" id="PS01124"/>
    </source>
</evidence>
<evidence type="ECO:0000313" key="6">
    <source>
        <dbReference type="EMBL" id="RGJ06029.1"/>
    </source>
</evidence>
<dbReference type="InterPro" id="IPR018060">
    <property type="entry name" value="HTH_AraC"/>
</dbReference>
<reference evidence="6 7" key="1">
    <citation type="submission" date="2018-08" db="EMBL/GenBank/DDBJ databases">
        <title>A genome reference for cultivated species of the human gut microbiota.</title>
        <authorList>
            <person name="Zou Y."/>
            <person name="Xue W."/>
            <person name="Luo G."/>
        </authorList>
    </citation>
    <scope>NUCLEOTIDE SEQUENCE [LARGE SCALE GENOMIC DNA]</scope>
    <source>
        <strain evidence="6 7">TM09-12</strain>
    </source>
</reference>
<keyword evidence="2" id="KW-0238">DNA-binding</keyword>
<dbReference type="PROSITE" id="PS00041">
    <property type="entry name" value="HTH_ARAC_FAMILY_1"/>
    <property type="match status" value="1"/>
</dbReference>
<accession>A0A374PA50</accession>
<name>A0A374PA50_9FIRM</name>
<organism evidence="6 7">
    <name type="scientific">Hungatella hathewayi</name>
    <dbReference type="NCBI Taxonomy" id="154046"/>
    <lineage>
        <taxon>Bacteria</taxon>
        <taxon>Bacillati</taxon>
        <taxon>Bacillota</taxon>
        <taxon>Clostridia</taxon>
        <taxon>Lachnospirales</taxon>
        <taxon>Lachnospiraceae</taxon>
        <taxon>Hungatella</taxon>
    </lineage>
</organism>
<comment type="caution">
    <text evidence="6">The sequence shown here is derived from an EMBL/GenBank/DDBJ whole genome shotgun (WGS) entry which is preliminary data.</text>
</comment>
<evidence type="ECO:0000256" key="3">
    <source>
        <dbReference type="ARBA" id="ARBA00023163"/>
    </source>
</evidence>